<dbReference type="InterPro" id="IPR003593">
    <property type="entry name" value="AAA+_ATPase"/>
</dbReference>
<keyword evidence="9" id="KW-1185">Reference proteome</keyword>
<dbReference type="InterPro" id="IPR013748">
    <property type="entry name" value="Rep_factorC_C"/>
</dbReference>
<dbReference type="GO" id="GO:0005663">
    <property type="term" value="C:DNA replication factor C complex"/>
    <property type="evidence" value="ECO:0007669"/>
    <property type="project" value="TreeGrafter"/>
</dbReference>
<dbReference type="GO" id="GO:0006271">
    <property type="term" value="P:DNA strand elongation involved in DNA replication"/>
    <property type="evidence" value="ECO:0007669"/>
    <property type="project" value="UniProtKB-ARBA"/>
</dbReference>
<keyword evidence="4" id="KW-0547">Nucleotide-binding</keyword>
<evidence type="ECO:0000256" key="3">
    <source>
        <dbReference type="ARBA" id="ARBA00022705"/>
    </source>
</evidence>
<name>A0A9P8TQI7_WICPI</name>
<dbReference type="GO" id="GO:0005524">
    <property type="term" value="F:ATP binding"/>
    <property type="evidence" value="ECO:0007669"/>
    <property type="project" value="UniProtKB-KW"/>
</dbReference>
<evidence type="ECO:0000256" key="2">
    <source>
        <dbReference type="ARBA" id="ARBA00005378"/>
    </source>
</evidence>
<evidence type="ECO:0000256" key="5">
    <source>
        <dbReference type="ARBA" id="ARBA00022840"/>
    </source>
</evidence>
<dbReference type="EMBL" id="JAEUBG010000872">
    <property type="protein sequence ID" value="KAH3687304.1"/>
    <property type="molecule type" value="Genomic_DNA"/>
</dbReference>
<dbReference type="FunFam" id="1.10.8.60:FF:000012">
    <property type="entry name" value="Replication factor C subunit 4"/>
    <property type="match status" value="1"/>
</dbReference>
<dbReference type="Gene3D" id="1.10.8.60">
    <property type="match status" value="1"/>
</dbReference>
<feature type="domain" description="AAA+ ATPase" evidence="7">
    <location>
        <begin position="43"/>
        <end position="178"/>
    </location>
</feature>
<protein>
    <recommendedName>
        <fullName evidence="7">AAA+ ATPase domain-containing protein</fullName>
    </recommendedName>
</protein>
<evidence type="ECO:0000256" key="4">
    <source>
        <dbReference type="ARBA" id="ARBA00022741"/>
    </source>
</evidence>
<keyword evidence="3" id="KW-0235">DNA replication</keyword>
<proteinExistence type="inferred from homology"/>
<dbReference type="PANTHER" id="PTHR11669:SF5">
    <property type="entry name" value="REPLICATION FACTOR C SUBUNIT 2"/>
    <property type="match status" value="1"/>
</dbReference>
<evidence type="ECO:0000256" key="6">
    <source>
        <dbReference type="ARBA" id="ARBA00023242"/>
    </source>
</evidence>
<dbReference type="Pfam" id="PF00004">
    <property type="entry name" value="AAA"/>
    <property type="match status" value="1"/>
</dbReference>
<organism evidence="8 9">
    <name type="scientific">Wickerhamomyces pijperi</name>
    <name type="common">Yeast</name>
    <name type="synonym">Pichia pijperi</name>
    <dbReference type="NCBI Taxonomy" id="599730"/>
    <lineage>
        <taxon>Eukaryota</taxon>
        <taxon>Fungi</taxon>
        <taxon>Dikarya</taxon>
        <taxon>Ascomycota</taxon>
        <taxon>Saccharomycotina</taxon>
        <taxon>Saccharomycetes</taxon>
        <taxon>Phaffomycetales</taxon>
        <taxon>Wickerhamomycetaceae</taxon>
        <taxon>Wickerhamomyces</taxon>
    </lineage>
</organism>
<dbReference type="Gene3D" id="3.40.50.300">
    <property type="entry name" value="P-loop containing nucleotide triphosphate hydrolases"/>
    <property type="match status" value="1"/>
</dbReference>
<dbReference type="CDD" id="cd18140">
    <property type="entry name" value="HLD_clamp_RFC"/>
    <property type="match status" value="1"/>
</dbReference>
<reference evidence="8" key="1">
    <citation type="journal article" date="2021" name="Open Biol.">
        <title>Shared evolutionary footprints suggest mitochondrial oxidative damage underlies multiple complex I losses in fungi.</title>
        <authorList>
            <person name="Schikora-Tamarit M.A."/>
            <person name="Marcet-Houben M."/>
            <person name="Nosek J."/>
            <person name="Gabaldon T."/>
        </authorList>
    </citation>
    <scope>NUCLEOTIDE SEQUENCE</scope>
    <source>
        <strain evidence="8">CBS2887</strain>
    </source>
</reference>
<dbReference type="PANTHER" id="PTHR11669">
    <property type="entry name" value="REPLICATION FACTOR C / DNA POLYMERASE III GAMMA-TAU SUBUNIT"/>
    <property type="match status" value="1"/>
</dbReference>
<reference evidence="8" key="2">
    <citation type="submission" date="2021-01" db="EMBL/GenBank/DDBJ databases">
        <authorList>
            <person name="Schikora-Tamarit M.A."/>
        </authorList>
    </citation>
    <scope>NUCLEOTIDE SEQUENCE</scope>
    <source>
        <strain evidence="8">CBS2887</strain>
    </source>
</reference>
<dbReference type="FunFam" id="3.40.50.300:FF:000107">
    <property type="entry name" value="Replication factor C subunit 4"/>
    <property type="match status" value="1"/>
</dbReference>
<dbReference type="GO" id="GO:0006281">
    <property type="term" value="P:DNA repair"/>
    <property type="evidence" value="ECO:0007669"/>
    <property type="project" value="TreeGrafter"/>
</dbReference>
<dbReference type="AlphaFoldDB" id="A0A9P8TQI7"/>
<dbReference type="GO" id="GO:0031391">
    <property type="term" value="C:Elg1 RFC-like complex"/>
    <property type="evidence" value="ECO:0007669"/>
    <property type="project" value="TreeGrafter"/>
</dbReference>
<dbReference type="Gene3D" id="1.20.272.10">
    <property type="match status" value="1"/>
</dbReference>
<dbReference type="InterPro" id="IPR050238">
    <property type="entry name" value="DNA_Rep/Repair_Clamp_Loader"/>
</dbReference>
<dbReference type="GO" id="GO:0031390">
    <property type="term" value="C:Ctf18 RFC-like complex"/>
    <property type="evidence" value="ECO:0007669"/>
    <property type="project" value="TreeGrafter"/>
</dbReference>
<dbReference type="GO" id="GO:0031389">
    <property type="term" value="C:Rad17 RFC-like complex"/>
    <property type="evidence" value="ECO:0007669"/>
    <property type="project" value="TreeGrafter"/>
</dbReference>
<evidence type="ECO:0000313" key="8">
    <source>
        <dbReference type="EMBL" id="KAH3687304.1"/>
    </source>
</evidence>
<evidence type="ECO:0000313" key="9">
    <source>
        <dbReference type="Proteomes" id="UP000774326"/>
    </source>
</evidence>
<dbReference type="GO" id="GO:0003677">
    <property type="term" value="F:DNA binding"/>
    <property type="evidence" value="ECO:0007669"/>
    <property type="project" value="InterPro"/>
</dbReference>
<dbReference type="InterPro" id="IPR008921">
    <property type="entry name" value="DNA_pol3_clamp-load_cplx_C"/>
</dbReference>
<keyword evidence="6" id="KW-0539">Nucleus</keyword>
<comment type="caution">
    <text evidence="8">The sequence shown here is derived from an EMBL/GenBank/DDBJ whole genome shotgun (WGS) entry which is preliminary data.</text>
</comment>
<sequence>MAETHALKLQLPWVEKYRPHVLNDIVGNVETIERLKVISANGNMPHLIISGLPGIGKTTSVHCLAHELLGYKYSEAVLELNASDDRGIEVVRNKIKQFAQKKVQLPQGRHKIIILDEADSMTAGAQQALRRTMEIYSNTTRFAFACNQSNKIIEPLQSRCAILRYGRLQDEEVLKRLLEIIDKEDVKYTNDGLEALIFTAEGDMRQAVNNLQSTVAGFGLVNSENVFQIVDSPHPLIIKGIILSAITGKFDESLDTLAQLWEKGYSAIDVASTSFKVTKNMTEISEAKRLEVMKEIGLTHMRVLEGVGTALIDNTTNDVVDVWRKLREVLGGVGRQVNVLLWVVNLQLFFVKLNTGPSVVVTSLQLGVESLFQFLVERGDPQCWNDGGVLESGVGSGDLCGERVTLFVGHHLVKAAVDDDSVLQLGLVFRLESLLDQMVDGLALSEQVLDLGSLVGSGL</sequence>
<dbReference type="InterPro" id="IPR047854">
    <property type="entry name" value="RFC_lid"/>
</dbReference>
<keyword evidence="5" id="KW-0067">ATP-binding</keyword>
<dbReference type="SUPFAM" id="SSF52540">
    <property type="entry name" value="P-loop containing nucleoside triphosphate hydrolases"/>
    <property type="match status" value="1"/>
</dbReference>
<dbReference type="InterPro" id="IPR027417">
    <property type="entry name" value="P-loop_NTPase"/>
</dbReference>
<comment type="subcellular location">
    <subcellularLocation>
        <location evidence="1">Nucleus</location>
    </subcellularLocation>
</comment>
<dbReference type="Proteomes" id="UP000774326">
    <property type="component" value="Unassembled WGS sequence"/>
</dbReference>
<dbReference type="CDD" id="cd00009">
    <property type="entry name" value="AAA"/>
    <property type="match status" value="1"/>
</dbReference>
<evidence type="ECO:0000259" key="7">
    <source>
        <dbReference type="SMART" id="SM00382"/>
    </source>
</evidence>
<comment type="similarity">
    <text evidence="2">Belongs to the activator 1 small subunits family.</text>
</comment>
<dbReference type="NCBIfam" id="NF001679">
    <property type="entry name" value="PRK00440.1"/>
    <property type="match status" value="1"/>
</dbReference>
<accession>A0A9P8TQI7</accession>
<evidence type="ECO:0000256" key="1">
    <source>
        <dbReference type="ARBA" id="ARBA00004123"/>
    </source>
</evidence>
<dbReference type="GO" id="GO:0003689">
    <property type="term" value="F:DNA clamp loader activity"/>
    <property type="evidence" value="ECO:0007669"/>
    <property type="project" value="TreeGrafter"/>
</dbReference>
<dbReference type="SMART" id="SM00382">
    <property type="entry name" value="AAA"/>
    <property type="match status" value="1"/>
</dbReference>
<dbReference type="OrthoDB" id="4199794at2759"/>
<dbReference type="InterPro" id="IPR003959">
    <property type="entry name" value="ATPase_AAA_core"/>
</dbReference>
<dbReference type="GO" id="GO:0016887">
    <property type="term" value="F:ATP hydrolysis activity"/>
    <property type="evidence" value="ECO:0007669"/>
    <property type="project" value="InterPro"/>
</dbReference>
<gene>
    <name evidence="8" type="ORF">WICPIJ_001727</name>
</gene>
<dbReference type="Pfam" id="PF08542">
    <property type="entry name" value="Rep_fac_C"/>
    <property type="match status" value="1"/>
</dbReference>
<dbReference type="SUPFAM" id="SSF48019">
    <property type="entry name" value="post-AAA+ oligomerization domain-like"/>
    <property type="match status" value="1"/>
</dbReference>